<evidence type="ECO:0000256" key="3">
    <source>
        <dbReference type="ARBA" id="ARBA00022989"/>
    </source>
</evidence>
<dbReference type="AlphaFoldDB" id="A0A9D4H2L3"/>
<keyword evidence="8" id="KW-0807">Transducer</keyword>
<accession>A0A9D4H2L3</accession>
<reference evidence="10" key="2">
    <citation type="submission" date="2020-11" db="EMBL/GenBank/DDBJ databases">
        <authorList>
            <person name="McCartney M.A."/>
            <person name="Auch B."/>
            <person name="Kono T."/>
            <person name="Mallez S."/>
            <person name="Becker A."/>
            <person name="Gohl D.M."/>
            <person name="Silverstein K.A.T."/>
            <person name="Koren S."/>
            <person name="Bechman K.B."/>
            <person name="Herman A."/>
            <person name="Abrahante J.E."/>
            <person name="Garbe J."/>
        </authorList>
    </citation>
    <scope>NUCLEOTIDE SEQUENCE</scope>
    <source>
        <strain evidence="10">Duluth1</strain>
        <tissue evidence="10">Whole animal</tissue>
    </source>
</reference>
<sequence>IEYLATSSDLADRERYPSLYRLTAPERVGSAVVELLKTFNWSRIGIIQQAEGNLSMTINDLKKELEVTNVAVIAPISASTDSNLLLENMEALKNLHARIIVVTAFQETTLQIICSAYKLALYGIQFVWIFTEKYSNEFWRNSGFSCTETEMQTVVEGAFFCHTVKHNPFEEIGIANITCKDTRLR</sequence>
<keyword evidence="2" id="KW-0812">Transmembrane</keyword>
<comment type="caution">
    <text evidence="10">The sequence shown here is derived from an EMBL/GenBank/DDBJ whole genome shotgun (WGS) entry which is preliminary data.</text>
</comment>
<evidence type="ECO:0000313" key="11">
    <source>
        <dbReference type="Proteomes" id="UP000828390"/>
    </source>
</evidence>
<keyword evidence="4" id="KW-0297">G-protein coupled receptor</keyword>
<evidence type="ECO:0000256" key="1">
    <source>
        <dbReference type="ARBA" id="ARBA00004370"/>
    </source>
</evidence>
<keyword evidence="7" id="KW-0325">Glycoprotein</keyword>
<dbReference type="Pfam" id="PF01094">
    <property type="entry name" value="ANF_receptor"/>
    <property type="match status" value="1"/>
</dbReference>
<dbReference type="PANTHER" id="PTHR10519">
    <property type="entry name" value="GABA-B RECEPTOR"/>
    <property type="match status" value="1"/>
</dbReference>
<evidence type="ECO:0000259" key="9">
    <source>
        <dbReference type="Pfam" id="PF01094"/>
    </source>
</evidence>
<evidence type="ECO:0000256" key="4">
    <source>
        <dbReference type="ARBA" id="ARBA00023040"/>
    </source>
</evidence>
<dbReference type="GO" id="GO:0004965">
    <property type="term" value="F:G protein-coupled GABA receptor activity"/>
    <property type="evidence" value="ECO:0007669"/>
    <property type="project" value="InterPro"/>
</dbReference>
<keyword evidence="5" id="KW-0472">Membrane</keyword>
<dbReference type="InterPro" id="IPR028082">
    <property type="entry name" value="Peripla_BP_I"/>
</dbReference>
<dbReference type="GO" id="GO:0007214">
    <property type="term" value="P:gamma-aminobutyric acid signaling pathway"/>
    <property type="evidence" value="ECO:0007669"/>
    <property type="project" value="TreeGrafter"/>
</dbReference>
<evidence type="ECO:0000256" key="7">
    <source>
        <dbReference type="ARBA" id="ARBA00023180"/>
    </source>
</evidence>
<keyword evidence="3" id="KW-1133">Transmembrane helix</keyword>
<keyword evidence="6" id="KW-0675">Receptor</keyword>
<organism evidence="10 11">
    <name type="scientific">Dreissena polymorpha</name>
    <name type="common">Zebra mussel</name>
    <name type="synonym">Mytilus polymorpha</name>
    <dbReference type="NCBI Taxonomy" id="45954"/>
    <lineage>
        <taxon>Eukaryota</taxon>
        <taxon>Metazoa</taxon>
        <taxon>Spiralia</taxon>
        <taxon>Lophotrochozoa</taxon>
        <taxon>Mollusca</taxon>
        <taxon>Bivalvia</taxon>
        <taxon>Autobranchia</taxon>
        <taxon>Heteroconchia</taxon>
        <taxon>Euheterodonta</taxon>
        <taxon>Imparidentia</taxon>
        <taxon>Neoheterodontei</taxon>
        <taxon>Myida</taxon>
        <taxon>Dreissenoidea</taxon>
        <taxon>Dreissenidae</taxon>
        <taxon>Dreissena</taxon>
    </lineage>
</organism>
<dbReference type="PANTHER" id="PTHR10519:SF74">
    <property type="entry name" value="GAMMA-AMINOBUTYRIC ACID TYPE B RECEPTOR SUBUNIT 2"/>
    <property type="match status" value="1"/>
</dbReference>
<dbReference type="Gene3D" id="3.40.50.2300">
    <property type="match status" value="2"/>
</dbReference>
<evidence type="ECO:0000256" key="5">
    <source>
        <dbReference type="ARBA" id="ARBA00023136"/>
    </source>
</evidence>
<name>A0A9D4H2L3_DREPO</name>
<keyword evidence="11" id="KW-1185">Reference proteome</keyword>
<dbReference type="EMBL" id="JAIWYP010000005">
    <property type="protein sequence ID" value="KAH3825896.1"/>
    <property type="molecule type" value="Genomic_DNA"/>
</dbReference>
<feature type="non-terminal residue" evidence="10">
    <location>
        <position position="1"/>
    </location>
</feature>
<comment type="subcellular location">
    <subcellularLocation>
        <location evidence="1">Membrane</location>
    </subcellularLocation>
</comment>
<proteinExistence type="predicted"/>
<dbReference type="InterPro" id="IPR001828">
    <property type="entry name" value="ANF_lig-bd_rcpt"/>
</dbReference>
<dbReference type="SUPFAM" id="SSF53822">
    <property type="entry name" value="Periplasmic binding protein-like I"/>
    <property type="match status" value="1"/>
</dbReference>
<dbReference type="GO" id="GO:0038039">
    <property type="term" value="C:G protein-coupled receptor heterodimeric complex"/>
    <property type="evidence" value="ECO:0007669"/>
    <property type="project" value="TreeGrafter"/>
</dbReference>
<evidence type="ECO:0000313" key="10">
    <source>
        <dbReference type="EMBL" id="KAH3825896.1"/>
    </source>
</evidence>
<gene>
    <name evidence="10" type="ORF">DPMN_127780</name>
</gene>
<evidence type="ECO:0000256" key="2">
    <source>
        <dbReference type="ARBA" id="ARBA00022692"/>
    </source>
</evidence>
<reference evidence="10" key="1">
    <citation type="journal article" date="2019" name="bioRxiv">
        <title>The Genome of the Zebra Mussel, Dreissena polymorpha: A Resource for Invasive Species Research.</title>
        <authorList>
            <person name="McCartney M.A."/>
            <person name="Auch B."/>
            <person name="Kono T."/>
            <person name="Mallez S."/>
            <person name="Zhang Y."/>
            <person name="Obille A."/>
            <person name="Becker A."/>
            <person name="Abrahante J.E."/>
            <person name="Garbe J."/>
            <person name="Badalamenti J.P."/>
            <person name="Herman A."/>
            <person name="Mangelson H."/>
            <person name="Liachko I."/>
            <person name="Sullivan S."/>
            <person name="Sone E.D."/>
            <person name="Koren S."/>
            <person name="Silverstein K.A.T."/>
            <person name="Beckman K.B."/>
            <person name="Gohl D.M."/>
        </authorList>
    </citation>
    <scope>NUCLEOTIDE SEQUENCE</scope>
    <source>
        <strain evidence="10">Duluth1</strain>
        <tissue evidence="10">Whole animal</tissue>
    </source>
</reference>
<evidence type="ECO:0000256" key="6">
    <source>
        <dbReference type="ARBA" id="ARBA00023170"/>
    </source>
</evidence>
<dbReference type="Proteomes" id="UP000828390">
    <property type="component" value="Unassembled WGS sequence"/>
</dbReference>
<feature type="domain" description="Receptor ligand binding region" evidence="9">
    <location>
        <begin position="1"/>
        <end position="147"/>
    </location>
</feature>
<evidence type="ECO:0000256" key="8">
    <source>
        <dbReference type="ARBA" id="ARBA00023224"/>
    </source>
</evidence>
<dbReference type="InterPro" id="IPR002455">
    <property type="entry name" value="GPCR3_GABA-B"/>
</dbReference>
<protein>
    <recommendedName>
        <fullName evidence="9">Receptor ligand binding region domain-containing protein</fullName>
    </recommendedName>
</protein>